<dbReference type="GO" id="GO:0030435">
    <property type="term" value="P:sporulation resulting in formation of a cellular spore"/>
    <property type="evidence" value="ECO:0007669"/>
    <property type="project" value="UniProtKB-KW"/>
</dbReference>
<organism evidence="3 4">
    <name type="scientific">Natribacillus halophilus</name>
    <dbReference type="NCBI Taxonomy" id="549003"/>
    <lineage>
        <taxon>Bacteria</taxon>
        <taxon>Bacillati</taxon>
        <taxon>Bacillota</taxon>
        <taxon>Bacilli</taxon>
        <taxon>Bacillales</taxon>
        <taxon>Bacillaceae</taxon>
        <taxon>Natribacillus</taxon>
    </lineage>
</organism>
<feature type="transmembrane region" description="Helical" evidence="2">
    <location>
        <begin position="114"/>
        <end position="135"/>
    </location>
</feature>
<comment type="subunit">
    <text evidence="1">Component of the MPD complex composed of SpoIIM, SpoIIP and SpoIID.</text>
</comment>
<feature type="transmembrane region" description="Helical" evidence="2">
    <location>
        <begin position="84"/>
        <end position="107"/>
    </location>
</feature>
<evidence type="ECO:0000313" key="3">
    <source>
        <dbReference type="EMBL" id="SDI30524.1"/>
    </source>
</evidence>
<dbReference type="PIRSF" id="PIRSF038973">
    <property type="entry name" value="SpoIIM"/>
    <property type="match status" value="1"/>
</dbReference>
<dbReference type="EMBL" id="FNEN01000001">
    <property type="protein sequence ID" value="SDI30524.1"/>
    <property type="molecule type" value="Genomic_DNA"/>
</dbReference>
<accession>A0A1G8JGX1</accession>
<dbReference type="GO" id="GO:0005886">
    <property type="term" value="C:plasma membrane"/>
    <property type="evidence" value="ECO:0007669"/>
    <property type="project" value="UniProtKB-SubCell"/>
</dbReference>
<dbReference type="InterPro" id="IPR002798">
    <property type="entry name" value="SpoIIM-like"/>
</dbReference>
<sequence length="218" mass="24543">MKLKPFIERQVYLHFNEYRSLYIFSAVLFFTGIIFGAIVVNSLSLTQREDLFVYLQQFFDQVGQGQFSSEGALFWQSFSYYAKYMGLMFILGLSVIGSPLILLLLFLKGLTVGFTVGFLVNQLGVVGFSLSLVSVLPQNLIIVPILIVVSVLSVAFSLRLIRQQFIKVSGQQEAIFPIFVRMCIVMVIALVFVVIAALIEAFISPLFLEWVVDWHSGS</sequence>
<dbReference type="RefSeq" id="WP_245723013.1">
    <property type="nucleotide sequence ID" value="NZ_FNEN01000001.1"/>
</dbReference>
<keyword evidence="1 2" id="KW-0472">Membrane</keyword>
<feature type="transmembrane region" description="Helical" evidence="2">
    <location>
        <begin position="182"/>
        <end position="208"/>
    </location>
</feature>
<feature type="transmembrane region" description="Helical" evidence="2">
    <location>
        <begin position="141"/>
        <end position="161"/>
    </location>
</feature>
<dbReference type="InterPro" id="IPR014196">
    <property type="entry name" value="SpoIIM"/>
</dbReference>
<proteinExistence type="predicted"/>
<name>A0A1G8JGX1_9BACI</name>
<keyword evidence="1 2" id="KW-0812">Transmembrane</keyword>
<evidence type="ECO:0000256" key="1">
    <source>
        <dbReference type="PIRNR" id="PIRNR038973"/>
    </source>
</evidence>
<gene>
    <name evidence="3" type="ORF">SAMN04488123_101226</name>
</gene>
<dbReference type="Pfam" id="PF01944">
    <property type="entry name" value="SpoIIM"/>
    <property type="match status" value="1"/>
</dbReference>
<comment type="subcellular location">
    <subcellularLocation>
        <location evidence="1">Cell membrane</location>
        <topology evidence="1">Multi-pass membrane protein</topology>
    </subcellularLocation>
    <text evidence="1">Localizes to the sporulation septum and to the second division site within the mother cell. Before the start of engulfment localizes to the septal midpoint, then spreads throughout the septum prior to becoming enriched at the leading edge of the engulfing membrane, where it remains until the completion of membrane migration. Some remain partially trapped at the septum during engulfment and upon completion of engulfment become dispersed in the outer forespore membrane. Localization of the MPD complex to the septal membrane is dependent on SpoIIB.</text>
</comment>
<dbReference type="Proteomes" id="UP000198853">
    <property type="component" value="Unassembled WGS sequence"/>
</dbReference>
<protein>
    <recommendedName>
        <fullName evidence="1">Stage II sporulation protein M</fullName>
    </recommendedName>
</protein>
<dbReference type="AlphaFoldDB" id="A0A1G8JGX1"/>
<evidence type="ECO:0000313" key="4">
    <source>
        <dbReference type="Proteomes" id="UP000198853"/>
    </source>
</evidence>
<keyword evidence="2" id="KW-1133">Transmembrane helix</keyword>
<feature type="transmembrane region" description="Helical" evidence="2">
    <location>
        <begin position="21"/>
        <end position="43"/>
    </location>
</feature>
<dbReference type="NCBIfam" id="TIGR02831">
    <property type="entry name" value="spo_II_M"/>
    <property type="match status" value="1"/>
</dbReference>
<evidence type="ECO:0000256" key="2">
    <source>
        <dbReference type="SAM" id="Phobius"/>
    </source>
</evidence>
<keyword evidence="4" id="KW-1185">Reference proteome</keyword>
<keyword evidence="1" id="KW-0749">Sporulation</keyword>
<reference evidence="3 4" key="1">
    <citation type="submission" date="2016-10" db="EMBL/GenBank/DDBJ databases">
        <authorList>
            <person name="de Groot N.N."/>
        </authorList>
    </citation>
    <scope>NUCLEOTIDE SEQUENCE [LARGE SCALE GENOMIC DNA]</scope>
    <source>
        <strain evidence="3 4">DSM 21771</strain>
    </source>
</reference>
<keyword evidence="1" id="KW-1003">Cell membrane</keyword>
<comment type="function">
    <text evidence="1">Required for complete septum migration and engulfment of the forespore compartment during sporulation. Required for stabilizing and recruiting of SpoIIP to the septal membrane.</text>
</comment>